<name>A0A1M6T5B8_9RHOB</name>
<dbReference type="PRINTS" id="PR01490">
    <property type="entry name" value="RTXTOXIND"/>
</dbReference>
<accession>A0A1M6T5B8</accession>
<dbReference type="InterPro" id="IPR010129">
    <property type="entry name" value="T1SS_HlyD"/>
</dbReference>
<dbReference type="PROSITE" id="PS00543">
    <property type="entry name" value="HLYD_FAMILY"/>
    <property type="match status" value="1"/>
</dbReference>
<keyword evidence="6 9" id="KW-0812">Transmembrane</keyword>
<evidence type="ECO:0000256" key="7">
    <source>
        <dbReference type="ARBA" id="ARBA00022989"/>
    </source>
</evidence>
<dbReference type="InterPro" id="IPR050739">
    <property type="entry name" value="MFP"/>
</dbReference>
<comment type="subcellular location">
    <subcellularLocation>
        <location evidence="1 9">Cell inner membrane</location>
        <topology evidence="1 9">Single-pass membrane protein</topology>
    </subcellularLocation>
</comment>
<dbReference type="NCBIfam" id="TIGR01843">
    <property type="entry name" value="type_I_hlyD"/>
    <property type="match status" value="1"/>
</dbReference>
<dbReference type="InterPro" id="IPR006144">
    <property type="entry name" value="Secretion_HlyD_CS"/>
</dbReference>
<dbReference type="Gene3D" id="2.40.30.170">
    <property type="match status" value="1"/>
</dbReference>
<dbReference type="PANTHER" id="PTHR30386:SF26">
    <property type="entry name" value="TRANSPORT PROTEIN COMB"/>
    <property type="match status" value="1"/>
</dbReference>
<protein>
    <recommendedName>
        <fullName evidence="9">Membrane fusion protein (MFP) family protein</fullName>
    </recommendedName>
</protein>
<evidence type="ECO:0000313" key="13">
    <source>
        <dbReference type="EMBL" id="SHK52079.1"/>
    </source>
</evidence>
<dbReference type="Gene3D" id="2.40.50.100">
    <property type="match status" value="1"/>
</dbReference>
<proteinExistence type="inferred from homology"/>
<keyword evidence="4 9" id="KW-1003">Cell membrane</keyword>
<dbReference type="Pfam" id="PF26002">
    <property type="entry name" value="Beta-barrel_AprE"/>
    <property type="match status" value="1"/>
</dbReference>
<feature type="domain" description="Multidrug resistance protein MdtA-like barrel-sandwich hybrid" evidence="11">
    <location>
        <begin position="67"/>
        <end position="309"/>
    </location>
</feature>
<feature type="transmembrane region" description="Helical" evidence="9">
    <location>
        <begin position="20"/>
        <end position="41"/>
    </location>
</feature>
<dbReference type="InterPro" id="IPR058625">
    <property type="entry name" value="MdtA-like_BSH"/>
</dbReference>
<evidence type="ECO:0000256" key="1">
    <source>
        <dbReference type="ARBA" id="ARBA00004377"/>
    </source>
</evidence>
<dbReference type="GO" id="GO:0009306">
    <property type="term" value="P:protein secretion"/>
    <property type="evidence" value="ECO:0007669"/>
    <property type="project" value="InterPro"/>
</dbReference>
<evidence type="ECO:0000256" key="3">
    <source>
        <dbReference type="ARBA" id="ARBA00022448"/>
    </source>
</evidence>
<feature type="domain" description="AprE-like beta-barrel" evidence="12">
    <location>
        <begin position="325"/>
        <end position="410"/>
    </location>
</feature>
<dbReference type="InterPro" id="IPR058982">
    <property type="entry name" value="Beta-barrel_AprE"/>
</dbReference>
<keyword evidence="14" id="KW-1185">Reference proteome</keyword>
<evidence type="ECO:0000256" key="6">
    <source>
        <dbReference type="ARBA" id="ARBA00022692"/>
    </source>
</evidence>
<feature type="coiled-coil region" evidence="10">
    <location>
        <begin position="259"/>
        <end position="286"/>
    </location>
</feature>
<dbReference type="STRING" id="1470563.SAMN05444000_1355"/>
<keyword evidence="5 9" id="KW-0997">Cell inner membrane</keyword>
<dbReference type="AlphaFoldDB" id="A0A1M6T5B8"/>
<evidence type="ECO:0000256" key="4">
    <source>
        <dbReference type="ARBA" id="ARBA00022475"/>
    </source>
</evidence>
<dbReference type="EMBL" id="FQZQ01000035">
    <property type="protein sequence ID" value="SHK52079.1"/>
    <property type="molecule type" value="Genomic_DNA"/>
</dbReference>
<dbReference type="Proteomes" id="UP000183982">
    <property type="component" value="Unassembled WGS sequence"/>
</dbReference>
<evidence type="ECO:0000256" key="10">
    <source>
        <dbReference type="SAM" id="Coils"/>
    </source>
</evidence>
<gene>
    <name evidence="13" type="ORF">SAMN05444000_1355</name>
</gene>
<evidence type="ECO:0000256" key="9">
    <source>
        <dbReference type="RuleBase" id="RU365093"/>
    </source>
</evidence>
<evidence type="ECO:0000256" key="5">
    <source>
        <dbReference type="ARBA" id="ARBA00022519"/>
    </source>
</evidence>
<keyword evidence="10" id="KW-0175">Coiled coil</keyword>
<evidence type="ECO:0000259" key="12">
    <source>
        <dbReference type="Pfam" id="PF26002"/>
    </source>
</evidence>
<reference evidence="14" key="1">
    <citation type="submission" date="2016-11" db="EMBL/GenBank/DDBJ databases">
        <authorList>
            <person name="Varghese N."/>
            <person name="Submissions S."/>
        </authorList>
    </citation>
    <scope>NUCLEOTIDE SEQUENCE [LARGE SCALE GENOMIC DNA]</scope>
    <source>
        <strain evidence="14">DSM 100564</strain>
    </source>
</reference>
<evidence type="ECO:0000256" key="8">
    <source>
        <dbReference type="ARBA" id="ARBA00023136"/>
    </source>
</evidence>
<dbReference type="Pfam" id="PF25917">
    <property type="entry name" value="BSH_RND"/>
    <property type="match status" value="1"/>
</dbReference>
<evidence type="ECO:0000259" key="11">
    <source>
        <dbReference type="Pfam" id="PF25917"/>
    </source>
</evidence>
<keyword evidence="3 9" id="KW-0813">Transport</keyword>
<evidence type="ECO:0000256" key="2">
    <source>
        <dbReference type="ARBA" id="ARBA00009477"/>
    </source>
</evidence>
<dbReference type="Gene3D" id="1.10.287.470">
    <property type="entry name" value="Helix hairpin bin"/>
    <property type="match status" value="1"/>
</dbReference>
<organism evidence="13 14">
    <name type="scientific">Shimia gijangensis</name>
    <dbReference type="NCBI Taxonomy" id="1470563"/>
    <lineage>
        <taxon>Bacteria</taxon>
        <taxon>Pseudomonadati</taxon>
        <taxon>Pseudomonadota</taxon>
        <taxon>Alphaproteobacteria</taxon>
        <taxon>Rhodobacterales</taxon>
        <taxon>Roseobacteraceae</taxon>
    </lineage>
</organism>
<dbReference type="OrthoDB" id="9810980at2"/>
<dbReference type="PANTHER" id="PTHR30386">
    <property type="entry name" value="MEMBRANE FUSION SUBUNIT OF EMRAB-TOLC MULTIDRUG EFFLUX PUMP"/>
    <property type="match status" value="1"/>
</dbReference>
<comment type="similarity">
    <text evidence="2 9">Belongs to the membrane fusion protein (MFP) (TC 8.A.1) family.</text>
</comment>
<sequence length="433" mass="47638">MKHEQPQEQFVIHDGPAFAWVQRAALIMLVGLIAVVIWSVVTPIDEVAKSRGALEPISQVRRVESLHGGQIEQVHVKLGQAVEKDDLLVTFDPIETTAAFGEARAKNAGLELEVERLTAYVEDRKPDFSAHMNEFPELIAKEDASLEAQKAFVASQRSVVALQISEKNAELEAIKAQRPELLNQIAAVESERNVQEDLVTRKLAVKALLVALQERESQYRFDLAKLGGREAIIGAEITELEASGDRILLEEIAKSRTRIVEAISELRALSARIENLESRMAQTEIRAPASGLIQTLPDETTGDVVDPGGLVATIVPIDGGVRFTGRIAPLDVAFVEVGQPVRLKIDSFNFGRYGALDGKIEEVSPTTLVDQRGTAYYEIEVALAKTYFRDESDGLMVLPGMTGEADIITGSKTVFQYIWKPIYTNLDLALSER</sequence>
<keyword evidence="8 9" id="KW-0472">Membrane</keyword>
<dbReference type="RefSeq" id="WP_073256852.1">
    <property type="nucleotide sequence ID" value="NZ_FQZQ01000035.1"/>
</dbReference>
<evidence type="ECO:0000313" key="14">
    <source>
        <dbReference type="Proteomes" id="UP000183982"/>
    </source>
</evidence>
<feature type="coiled-coil region" evidence="10">
    <location>
        <begin position="164"/>
        <end position="191"/>
    </location>
</feature>
<keyword evidence="7 9" id="KW-1133">Transmembrane helix</keyword>
<dbReference type="GO" id="GO:0005886">
    <property type="term" value="C:plasma membrane"/>
    <property type="evidence" value="ECO:0007669"/>
    <property type="project" value="UniProtKB-SubCell"/>
</dbReference>